<evidence type="ECO:0000313" key="2">
    <source>
        <dbReference type="Proteomes" id="UP001177021"/>
    </source>
</evidence>
<gene>
    <name evidence="1" type="ORF">MILVUS5_LOCUS30487</name>
</gene>
<dbReference type="Proteomes" id="UP001177021">
    <property type="component" value="Unassembled WGS sequence"/>
</dbReference>
<organism evidence="1 2">
    <name type="scientific">Trifolium pratense</name>
    <name type="common">Red clover</name>
    <dbReference type="NCBI Taxonomy" id="57577"/>
    <lineage>
        <taxon>Eukaryota</taxon>
        <taxon>Viridiplantae</taxon>
        <taxon>Streptophyta</taxon>
        <taxon>Embryophyta</taxon>
        <taxon>Tracheophyta</taxon>
        <taxon>Spermatophyta</taxon>
        <taxon>Magnoliopsida</taxon>
        <taxon>eudicotyledons</taxon>
        <taxon>Gunneridae</taxon>
        <taxon>Pentapetalae</taxon>
        <taxon>rosids</taxon>
        <taxon>fabids</taxon>
        <taxon>Fabales</taxon>
        <taxon>Fabaceae</taxon>
        <taxon>Papilionoideae</taxon>
        <taxon>50 kb inversion clade</taxon>
        <taxon>NPAAA clade</taxon>
        <taxon>Hologalegina</taxon>
        <taxon>IRL clade</taxon>
        <taxon>Trifolieae</taxon>
        <taxon>Trifolium</taxon>
    </lineage>
</organism>
<name>A0ACB0L807_TRIPR</name>
<reference evidence="1" key="1">
    <citation type="submission" date="2023-10" db="EMBL/GenBank/DDBJ databases">
        <authorList>
            <person name="Rodriguez Cubillos JULIANA M."/>
            <person name="De Vega J."/>
        </authorList>
    </citation>
    <scope>NUCLEOTIDE SEQUENCE</scope>
</reference>
<accession>A0ACB0L807</accession>
<evidence type="ECO:0000313" key="1">
    <source>
        <dbReference type="EMBL" id="CAJ2665520.1"/>
    </source>
</evidence>
<protein>
    <submittedName>
        <fullName evidence="1">Uncharacterized protein</fullName>
    </submittedName>
</protein>
<sequence>MLKKMASKSILFLGIFLVVATNVFSNDDEDLNIVVNYANPSAVSIAAAKAPPQAKAPTQPPPSQPSVTPLAPSPTSIVKSPKDCIPLCFQRCKFHLLKRLCVRSCMICCDRCKCVPPGHYGNRKACGKCYSDMKTLRNRFRCP</sequence>
<proteinExistence type="predicted"/>
<keyword evidence="2" id="KW-1185">Reference proteome</keyword>
<comment type="caution">
    <text evidence="1">The sequence shown here is derived from an EMBL/GenBank/DDBJ whole genome shotgun (WGS) entry which is preliminary data.</text>
</comment>
<dbReference type="EMBL" id="CASHSV030000513">
    <property type="protein sequence ID" value="CAJ2665520.1"/>
    <property type="molecule type" value="Genomic_DNA"/>
</dbReference>